<dbReference type="AlphaFoldDB" id="A0A0K9PXA0"/>
<organism evidence="2 3">
    <name type="scientific">Zostera marina</name>
    <name type="common">Eelgrass</name>
    <dbReference type="NCBI Taxonomy" id="29655"/>
    <lineage>
        <taxon>Eukaryota</taxon>
        <taxon>Viridiplantae</taxon>
        <taxon>Streptophyta</taxon>
        <taxon>Embryophyta</taxon>
        <taxon>Tracheophyta</taxon>
        <taxon>Spermatophyta</taxon>
        <taxon>Magnoliopsida</taxon>
        <taxon>Liliopsida</taxon>
        <taxon>Zosteraceae</taxon>
        <taxon>Zostera</taxon>
    </lineage>
</organism>
<keyword evidence="3" id="KW-1185">Reference proteome</keyword>
<dbReference type="GO" id="GO:0009733">
    <property type="term" value="P:response to auxin"/>
    <property type="evidence" value="ECO:0007669"/>
    <property type="project" value="InterPro"/>
</dbReference>
<evidence type="ECO:0000313" key="2">
    <source>
        <dbReference type="EMBL" id="KMZ73668.1"/>
    </source>
</evidence>
<dbReference type="OMA" id="FDSSTIC"/>
<evidence type="ECO:0000256" key="1">
    <source>
        <dbReference type="ARBA" id="ARBA00006974"/>
    </source>
</evidence>
<dbReference type="OrthoDB" id="762405at2759"/>
<evidence type="ECO:0000313" key="3">
    <source>
        <dbReference type="Proteomes" id="UP000036987"/>
    </source>
</evidence>
<gene>
    <name evidence="2" type="ORF">ZOSMA_144G00290</name>
</gene>
<dbReference type="InterPro" id="IPR003676">
    <property type="entry name" value="SAUR_fam"/>
</dbReference>
<protein>
    <recommendedName>
        <fullName evidence="4">SAUR-like auxin-responsive protein family</fullName>
    </recommendedName>
</protein>
<dbReference type="Proteomes" id="UP000036987">
    <property type="component" value="Unassembled WGS sequence"/>
</dbReference>
<comment type="similarity">
    <text evidence="1">Belongs to the ARG7 family.</text>
</comment>
<evidence type="ECO:0008006" key="4">
    <source>
        <dbReference type="Google" id="ProtNLM"/>
    </source>
</evidence>
<dbReference type="PANTHER" id="PTHR31374">
    <property type="entry name" value="AUXIN-INDUCED PROTEIN-LIKE-RELATED"/>
    <property type="match status" value="1"/>
</dbReference>
<name>A0A0K9PXA0_ZOSMR</name>
<accession>A0A0K9PXA0</accession>
<proteinExistence type="inferred from homology"/>
<sequence>MSTKIKQIVQLKGMMKRWRNLSLCSNSNILHSPSDSVPVRAGFIAIDVGLLLSEEPKTSSDGVHQKRFVIPLRFLNYPVFLSLLMATEEQIGFAPAGVLAIFCDVGFFKEMMGLLEKDEGRFKGYSLSEFESCIFATYFNLGCNSSVGGSGCSPLLKKAVRA</sequence>
<dbReference type="PANTHER" id="PTHR31374:SF203">
    <property type="entry name" value="AUXIN-RESPONSIVE PROTEIN SAUR71-LIKE"/>
    <property type="match status" value="1"/>
</dbReference>
<reference evidence="3" key="1">
    <citation type="journal article" date="2016" name="Nature">
        <title>The genome of the seagrass Zostera marina reveals angiosperm adaptation to the sea.</title>
        <authorList>
            <person name="Olsen J.L."/>
            <person name="Rouze P."/>
            <person name="Verhelst B."/>
            <person name="Lin Y.-C."/>
            <person name="Bayer T."/>
            <person name="Collen J."/>
            <person name="Dattolo E."/>
            <person name="De Paoli E."/>
            <person name="Dittami S."/>
            <person name="Maumus F."/>
            <person name="Michel G."/>
            <person name="Kersting A."/>
            <person name="Lauritano C."/>
            <person name="Lohaus R."/>
            <person name="Toepel M."/>
            <person name="Tonon T."/>
            <person name="Vanneste K."/>
            <person name="Amirebrahimi M."/>
            <person name="Brakel J."/>
            <person name="Bostroem C."/>
            <person name="Chovatia M."/>
            <person name="Grimwood J."/>
            <person name="Jenkins J.W."/>
            <person name="Jueterbock A."/>
            <person name="Mraz A."/>
            <person name="Stam W.T."/>
            <person name="Tice H."/>
            <person name="Bornberg-Bauer E."/>
            <person name="Green P.J."/>
            <person name="Pearson G.A."/>
            <person name="Procaccini G."/>
            <person name="Duarte C.M."/>
            <person name="Schmutz J."/>
            <person name="Reusch T.B.H."/>
            <person name="Van de Peer Y."/>
        </authorList>
    </citation>
    <scope>NUCLEOTIDE SEQUENCE [LARGE SCALE GENOMIC DNA]</scope>
    <source>
        <strain evidence="3">cv. Finnish</strain>
    </source>
</reference>
<comment type="caution">
    <text evidence="2">The sequence shown here is derived from an EMBL/GenBank/DDBJ whole genome shotgun (WGS) entry which is preliminary data.</text>
</comment>
<dbReference type="Pfam" id="PF02519">
    <property type="entry name" value="Auxin_inducible"/>
    <property type="match status" value="1"/>
</dbReference>
<dbReference type="EMBL" id="LFYR01000555">
    <property type="protein sequence ID" value="KMZ73668.1"/>
    <property type="molecule type" value="Genomic_DNA"/>
</dbReference>